<dbReference type="EMBL" id="RCHS01002988">
    <property type="protein sequence ID" value="RMX44386.1"/>
    <property type="molecule type" value="Genomic_DNA"/>
</dbReference>
<reference evidence="2 3" key="1">
    <citation type="journal article" date="2018" name="Sci. Rep.">
        <title>Comparative analysis of the Pocillopora damicornis genome highlights role of immune system in coral evolution.</title>
        <authorList>
            <person name="Cunning R."/>
            <person name="Bay R.A."/>
            <person name="Gillette P."/>
            <person name="Baker A.C."/>
            <person name="Traylor-Knowles N."/>
        </authorList>
    </citation>
    <scope>NUCLEOTIDE SEQUENCE [LARGE SCALE GENOMIC DNA]</scope>
    <source>
        <strain evidence="2">RSMAS</strain>
        <tissue evidence="2">Whole animal</tissue>
    </source>
</reference>
<protein>
    <submittedName>
        <fullName evidence="2">Uncharacterized protein</fullName>
    </submittedName>
</protein>
<keyword evidence="3" id="KW-1185">Reference proteome</keyword>
<dbReference type="Proteomes" id="UP000275408">
    <property type="component" value="Unassembled WGS sequence"/>
</dbReference>
<evidence type="ECO:0000256" key="1">
    <source>
        <dbReference type="SAM" id="MobiDB-lite"/>
    </source>
</evidence>
<accession>A0A3M6TSQ7</accession>
<name>A0A3M6TSQ7_POCDA</name>
<sequence length="112" mass="12883">MKAQLFEESIFCSEGSQDKSSEKNTSQPNKPYDNLDQEGKEKIRALLFIMDRFSISLEGYHELTQVEKNLPRTYLIESYTKVLDSKWKVTWTPGDALGAELPLKLLLEQVVL</sequence>
<gene>
    <name evidence="2" type="ORF">pdam_00011193</name>
</gene>
<feature type="region of interest" description="Disordered" evidence="1">
    <location>
        <begin position="1"/>
        <end position="37"/>
    </location>
</feature>
<comment type="caution">
    <text evidence="2">The sequence shown here is derived from an EMBL/GenBank/DDBJ whole genome shotgun (WGS) entry which is preliminary data.</text>
</comment>
<dbReference type="AlphaFoldDB" id="A0A3M6TSQ7"/>
<proteinExistence type="predicted"/>
<evidence type="ECO:0000313" key="3">
    <source>
        <dbReference type="Proteomes" id="UP000275408"/>
    </source>
</evidence>
<evidence type="ECO:0000313" key="2">
    <source>
        <dbReference type="EMBL" id="RMX44386.1"/>
    </source>
</evidence>
<organism evidence="2 3">
    <name type="scientific">Pocillopora damicornis</name>
    <name type="common">Cauliflower coral</name>
    <name type="synonym">Millepora damicornis</name>
    <dbReference type="NCBI Taxonomy" id="46731"/>
    <lineage>
        <taxon>Eukaryota</taxon>
        <taxon>Metazoa</taxon>
        <taxon>Cnidaria</taxon>
        <taxon>Anthozoa</taxon>
        <taxon>Hexacorallia</taxon>
        <taxon>Scleractinia</taxon>
        <taxon>Astrocoeniina</taxon>
        <taxon>Pocilloporidae</taxon>
        <taxon>Pocillopora</taxon>
    </lineage>
</organism>